<sequence length="97" mass="9358">MAVAATGIMPLYGIPALADSLAEVPVNTSRASTQGSHGAPHGSASGDDRELGDGGGYGGDSDTPGGYGDMPSTQPSTVPPAKPKPSSPATDEGGYGG</sequence>
<evidence type="ECO:0000313" key="3">
    <source>
        <dbReference type="Proteomes" id="UP001596012"/>
    </source>
</evidence>
<feature type="non-terminal residue" evidence="2">
    <location>
        <position position="97"/>
    </location>
</feature>
<feature type="compositionally biased region" description="Pro residues" evidence="1">
    <location>
        <begin position="77"/>
        <end position="86"/>
    </location>
</feature>
<dbReference type="EMBL" id="JBHSFG010000003">
    <property type="protein sequence ID" value="MFC4463427.1"/>
    <property type="molecule type" value="Genomic_DNA"/>
</dbReference>
<protein>
    <submittedName>
        <fullName evidence="2">Uncharacterized protein</fullName>
    </submittedName>
</protein>
<evidence type="ECO:0000313" key="2">
    <source>
        <dbReference type="EMBL" id="MFC4463427.1"/>
    </source>
</evidence>
<gene>
    <name evidence="2" type="ORF">ACFPH6_02190</name>
</gene>
<feature type="compositionally biased region" description="Low complexity" evidence="1">
    <location>
        <begin position="35"/>
        <end position="45"/>
    </location>
</feature>
<reference evidence="3" key="1">
    <citation type="journal article" date="2019" name="Int. J. Syst. Evol. Microbiol.">
        <title>The Global Catalogue of Microorganisms (GCM) 10K type strain sequencing project: providing services to taxonomists for standard genome sequencing and annotation.</title>
        <authorList>
            <consortium name="The Broad Institute Genomics Platform"/>
            <consortium name="The Broad Institute Genome Sequencing Center for Infectious Disease"/>
            <person name="Wu L."/>
            <person name="Ma J."/>
        </authorList>
    </citation>
    <scope>NUCLEOTIDE SEQUENCE [LARGE SCALE GENOMIC DNA]</scope>
    <source>
        <strain evidence="3">DT43</strain>
    </source>
</reference>
<organism evidence="2 3">
    <name type="scientific">Streptomyces xiangluensis</name>
    <dbReference type="NCBI Taxonomy" id="2665720"/>
    <lineage>
        <taxon>Bacteria</taxon>
        <taxon>Bacillati</taxon>
        <taxon>Actinomycetota</taxon>
        <taxon>Actinomycetes</taxon>
        <taxon>Kitasatosporales</taxon>
        <taxon>Streptomycetaceae</taxon>
        <taxon>Streptomyces</taxon>
    </lineage>
</organism>
<comment type="caution">
    <text evidence="2">The sequence shown here is derived from an EMBL/GenBank/DDBJ whole genome shotgun (WGS) entry which is preliminary data.</text>
</comment>
<feature type="region of interest" description="Disordered" evidence="1">
    <location>
        <begin position="24"/>
        <end position="97"/>
    </location>
</feature>
<dbReference type="Proteomes" id="UP001596012">
    <property type="component" value="Unassembled WGS sequence"/>
</dbReference>
<proteinExistence type="predicted"/>
<name>A0ABV8YFW5_9ACTN</name>
<accession>A0ABV8YFW5</accession>
<evidence type="ECO:0000256" key="1">
    <source>
        <dbReference type="SAM" id="MobiDB-lite"/>
    </source>
</evidence>
<keyword evidence="3" id="KW-1185">Reference proteome</keyword>